<dbReference type="RefSeq" id="WP_086273761.1">
    <property type="nucleotide sequence ID" value="NZ_NGKU01000001.1"/>
</dbReference>
<dbReference type="EMBL" id="NGKU01000001">
    <property type="protein sequence ID" value="OTN75736.1"/>
    <property type="molecule type" value="Genomic_DNA"/>
</dbReference>
<dbReference type="STRING" id="1834191.A5886_000812"/>
<feature type="transmembrane region" description="Helical" evidence="1">
    <location>
        <begin position="38"/>
        <end position="58"/>
    </location>
</feature>
<dbReference type="PANTHER" id="PTHR37304:SF1">
    <property type="entry name" value="MEMBRANE PROTEIN"/>
    <property type="match status" value="1"/>
</dbReference>
<dbReference type="Pfam" id="PF04070">
    <property type="entry name" value="DUF378"/>
    <property type="match status" value="1"/>
</dbReference>
<dbReference type="InterPro" id="IPR007211">
    <property type="entry name" value="DUF378"/>
</dbReference>
<name>A0A242A3X6_9ENTE</name>
<feature type="transmembrane region" description="Helical" evidence="1">
    <location>
        <begin position="7"/>
        <end position="26"/>
    </location>
</feature>
<keyword evidence="1" id="KW-0812">Transmembrane</keyword>
<reference evidence="2 3" key="1">
    <citation type="submission" date="2017-05" db="EMBL/GenBank/DDBJ databases">
        <title>The Genome Sequence of Enterococcus sp. 8G7_MSG3316.</title>
        <authorList>
            <consortium name="The Broad Institute Genomics Platform"/>
            <consortium name="The Broad Institute Genomic Center for Infectious Diseases"/>
            <person name="Earl A."/>
            <person name="Manson A."/>
            <person name="Schwartman J."/>
            <person name="Gilmore M."/>
            <person name="Abouelleil A."/>
            <person name="Cao P."/>
            <person name="Chapman S."/>
            <person name="Cusick C."/>
            <person name="Shea T."/>
            <person name="Young S."/>
            <person name="Neafsey D."/>
            <person name="Nusbaum C."/>
            <person name="Birren B."/>
        </authorList>
    </citation>
    <scope>NUCLEOTIDE SEQUENCE [LARGE SCALE GENOMIC DNA]</scope>
    <source>
        <strain evidence="2 3">8G7_MSG3316</strain>
    </source>
</reference>
<proteinExistence type="predicted"/>
<gene>
    <name evidence="2" type="ORF">A5886_000812</name>
</gene>
<accession>A0A242A3X6</accession>
<evidence type="ECO:0000313" key="3">
    <source>
        <dbReference type="Proteomes" id="UP000195043"/>
    </source>
</evidence>
<keyword evidence="1" id="KW-0472">Membrane</keyword>
<sequence length="71" mass="7659">MLKTFDCIALAILIIGGINWLLVGLFEFDLVATITGSQTSIVAKVIYVLVGISALYCLKLFPGIAQQQTLD</sequence>
<evidence type="ECO:0000313" key="2">
    <source>
        <dbReference type="EMBL" id="OTN75736.1"/>
    </source>
</evidence>
<comment type="caution">
    <text evidence="2">The sequence shown here is derived from an EMBL/GenBank/DDBJ whole genome shotgun (WGS) entry which is preliminary data.</text>
</comment>
<dbReference type="OrthoDB" id="9812136at2"/>
<protein>
    <recommendedName>
        <fullName evidence="4">DUF378 domain-containing protein</fullName>
    </recommendedName>
</protein>
<evidence type="ECO:0000256" key="1">
    <source>
        <dbReference type="SAM" id="Phobius"/>
    </source>
</evidence>
<dbReference type="Proteomes" id="UP000195043">
    <property type="component" value="Unassembled WGS sequence"/>
</dbReference>
<dbReference type="PANTHER" id="PTHR37304">
    <property type="entry name" value="MEMBRANE PROTEIN-RELATED"/>
    <property type="match status" value="1"/>
</dbReference>
<evidence type="ECO:0008006" key="4">
    <source>
        <dbReference type="Google" id="ProtNLM"/>
    </source>
</evidence>
<organism evidence="2 3">
    <name type="scientific">Candidatus Enterococcus testudinis</name>
    <dbReference type="NCBI Taxonomy" id="1834191"/>
    <lineage>
        <taxon>Bacteria</taxon>
        <taxon>Bacillati</taxon>
        <taxon>Bacillota</taxon>
        <taxon>Bacilli</taxon>
        <taxon>Lactobacillales</taxon>
        <taxon>Enterococcaceae</taxon>
        <taxon>Enterococcus</taxon>
    </lineage>
</organism>
<keyword evidence="3" id="KW-1185">Reference proteome</keyword>
<keyword evidence="1" id="KW-1133">Transmembrane helix</keyword>
<dbReference type="AlphaFoldDB" id="A0A242A3X6"/>